<proteinExistence type="predicted"/>
<evidence type="ECO:0000313" key="2">
    <source>
        <dbReference type="Proteomes" id="UP000053372"/>
    </source>
</evidence>
<name>A0A0V7ZKW8_9CYAN</name>
<dbReference type="AlphaFoldDB" id="A0A0V7ZKW8"/>
<reference evidence="1 2" key="1">
    <citation type="journal article" date="2015" name="Genome Announc.">
        <title>Draft Genome of the Euendolithic (true boring) Cyanobacterium Mastigocoleus testarum strain BC008.</title>
        <authorList>
            <person name="Guida B.S."/>
            <person name="Garcia-Pichel F."/>
        </authorList>
    </citation>
    <scope>NUCLEOTIDE SEQUENCE [LARGE SCALE GENOMIC DNA]</scope>
    <source>
        <strain evidence="1 2">BC008</strain>
    </source>
</reference>
<dbReference type="OrthoDB" id="425925at2"/>
<dbReference type="NCBIfam" id="NF047397">
    <property type="entry name" value="slr1339_fam"/>
    <property type="match status" value="1"/>
</dbReference>
<keyword evidence="2" id="KW-1185">Reference proteome</keyword>
<evidence type="ECO:0000313" key="1">
    <source>
        <dbReference type="EMBL" id="KST65068.1"/>
    </source>
</evidence>
<dbReference type="EMBL" id="LMTZ01000113">
    <property type="protein sequence ID" value="KST65068.1"/>
    <property type="molecule type" value="Genomic_DNA"/>
</dbReference>
<dbReference type="RefSeq" id="WP_027842194.1">
    <property type="nucleotide sequence ID" value="NZ_LMTZ01000113.1"/>
</dbReference>
<protein>
    <submittedName>
        <fullName evidence="1">Uncharacterized protein</fullName>
    </submittedName>
</protein>
<dbReference type="Pfam" id="PF26643">
    <property type="entry name" value="Slr1339"/>
    <property type="match status" value="1"/>
</dbReference>
<gene>
    <name evidence="1" type="ORF">BC008_19915</name>
</gene>
<dbReference type="InterPro" id="IPR058106">
    <property type="entry name" value="Slr1339"/>
</dbReference>
<sequence>MDPIEKLLAELKSEYNRTSPPKEENEDTDECQKLQSKTIRGTSKFANSPITKQSPISPDFNQSDPMDRLLSDVKADFEQKDLERDLQIQRELEQQRLEQEKFQAKQQELLQKRAQDWLSKLDTLSYEGLWFEKFAQGYSSKLAAAIEYLQANRENT</sequence>
<comment type="caution">
    <text evidence="1">The sequence shown here is derived from an EMBL/GenBank/DDBJ whole genome shotgun (WGS) entry which is preliminary data.</text>
</comment>
<organism evidence="1 2">
    <name type="scientific">Mastigocoleus testarum BC008</name>
    <dbReference type="NCBI Taxonomy" id="371196"/>
    <lineage>
        <taxon>Bacteria</taxon>
        <taxon>Bacillati</taxon>
        <taxon>Cyanobacteriota</taxon>
        <taxon>Cyanophyceae</taxon>
        <taxon>Nostocales</taxon>
        <taxon>Hapalosiphonaceae</taxon>
        <taxon>Mastigocoleus</taxon>
    </lineage>
</organism>
<dbReference type="Proteomes" id="UP000053372">
    <property type="component" value="Unassembled WGS sequence"/>
</dbReference>
<accession>A0A0V7ZKW8</accession>